<reference evidence="4" key="1">
    <citation type="submission" date="2015-07" db="EMBL/GenBank/DDBJ databases">
        <authorList>
            <person name="Graham D.E."/>
            <person name="Giannone R.J."/>
            <person name="Gulvik C.A."/>
            <person name="Hettich R.L."/>
            <person name="Klingeman D.M."/>
            <person name="Mahan K.M."/>
            <person name="Parry R.J."/>
            <person name="Spain J.C."/>
        </authorList>
    </citation>
    <scope>NUCLEOTIDE SEQUENCE [LARGE SCALE GENOMIC DNA]</scope>
    <source>
        <strain evidence="4">ATCC 27428</strain>
    </source>
</reference>
<evidence type="ECO:0000313" key="4">
    <source>
        <dbReference type="Proteomes" id="UP000235945"/>
    </source>
</evidence>
<comment type="caution">
    <text evidence="3">The sequence shown here is derived from an EMBL/GenBank/DDBJ whole genome shotgun (WGS) entry which is preliminary data.</text>
</comment>
<reference evidence="2 5" key="3">
    <citation type="submission" date="2020-08" db="EMBL/GenBank/DDBJ databases">
        <title>Genomic Encyclopedia of Type Strains, Phase III (KMG-III): the genomes of soil and plant-associated and newly described type strains.</title>
        <authorList>
            <person name="Whitman W."/>
        </authorList>
    </citation>
    <scope>NUCLEOTIDE SEQUENCE [LARGE SCALE GENOMIC DNA]</scope>
    <source>
        <strain evidence="2 5">CECT 3259</strain>
    </source>
</reference>
<dbReference type="Proteomes" id="UP000528608">
    <property type="component" value="Unassembled WGS sequence"/>
</dbReference>
<dbReference type="EMBL" id="LGUI01000002">
    <property type="protein sequence ID" value="PNE34227.1"/>
    <property type="molecule type" value="Genomic_DNA"/>
</dbReference>
<dbReference type="RefSeq" id="WP_102917275.1">
    <property type="nucleotide sequence ID" value="NZ_JACHJF010000005.1"/>
</dbReference>
<feature type="region of interest" description="Disordered" evidence="1">
    <location>
        <begin position="74"/>
        <end position="105"/>
    </location>
</feature>
<reference evidence="3" key="2">
    <citation type="submission" date="2015-07" db="EMBL/GenBank/DDBJ databases">
        <authorList>
            <person name="Noorani M."/>
        </authorList>
    </citation>
    <scope>NUCLEOTIDE SEQUENCE [LARGE SCALE GENOMIC DNA]</scope>
    <source>
        <strain evidence="3">ATCC 27428</strain>
    </source>
</reference>
<evidence type="ECO:0000313" key="3">
    <source>
        <dbReference type="EMBL" id="PNE34227.1"/>
    </source>
</evidence>
<proteinExistence type="predicted"/>
<evidence type="ECO:0000313" key="5">
    <source>
        <dbReference type="Proteomes" id="UP000528608"/>
    </source>
</evidence>
<dbReference type="AlphaFoldDB" id="A0A2N8NZN1"/>
<evidence type="ECO:0000256" key="1">
    <source>
        <dbReference type="SAM" id="MobiDB-lite"/>
    </source>
</evidence>
<dbReference type="Proteomes" id="UP000235945">
    <property type="component" value="Unassembled WGS sequence"/>
</dbReference>
<sequence>MIHILLITTGLALTVSALAAETLLRPWRHTDALCGIGNALVSIANIPDDPFLATLCGAVAALCAHRWWNNGGGNGTRRRLPTSAPASPAPAAPHPRSHDKMHLAP</sequence>
<evidence type="ECO:0000313" key="2">
    <source>
        <dbReference type="EMBL" id="MBB5118711.1"/>
    </source>
</evidence>
<accession>A0A2N8NZN1</accession>
<protein>
    <submittedName>
        <fullName evidence="3">Uncharacterized protein</fullName>
    </submittedName>
</protein>
<keyword evidence="4" id="KW-1185">Reference proteome</keyword>
<name>A0A2N8NZN1_STREU</name>
<feature type="compositionally biased region" description="Basic and acidic residues" evidence="1">
    <location>
        <begin position="96"/>
        <end position="105"/>
    </location>
</feature>
<dbReference type="EMBL" id="JACHJF010000005">
    <property type="protein sequence ID" value="MBB5118711.1"/>
    <property type="molecule type" value="Genomic_DNA"/>
</dbReference>
<gene>
    <name evidence="3" type="ORF">AF335_06165</name>
    <name evidence="2" type="ORF">FHS36_002144</name>
</gene>
<organism evidence="3 4">
    <name type="scientific">Streptomyces eurocidicus</name>
    <name type="common">Streptoverticillium eurocidicus</name>
    <dbReference type="NCBI Taxonomy" id="66423"/>
    <lineage>
        <taxon>Bacteria</taxon>
        <taxon>Bacillati</taxon>
        <taxon>Actinomycetota</taxon>
        <taxon>Actinomycetes</taxon>
        <taxon>Kitasatosporales</taxon>
        <taxon>Streptomycetaceae</taxon>
        <taxon>Streptomyces</taxon>
    </lineage>
</organism>